<comment type="caution">
    <text evidence="2">The sequence shown here is derived from an EMBL/GenBank/DDBJ whole genome shotgun (WGS) entry which is preliminary data.</text>
</comment>
<protein>
    <submittedName>
        <fullName evidence="2">Putative transposase</fullName>
    </submittedName>
</protein>
<dbReference type="PANTHER" id="PTHR46929">
    <property type="entry name" value="EXPRESSED PROTEIN"/>
    <property type="match status" value="1"/>
</dbReference>
<organism evidence="2 3">
    <name type="scientific">Mycena sanguinolenta</name>
    <dbReference type="NCBI Taxonomy" id="230812"/>
    <lineage>
        <taxon>Eukaryota</taxon>
        <taxon>Fungi</taxon>
        <taxon>Dikarya</taxon>
        <taxon>Basidiomycota</taxon>
        <taxon>Agaricomycotina</taxon>
        <taxon>Agaricomycetes</taxon>
        <taxon>Agaricomycetidae</taxon>
        <taxon>Agaricales</taxon>
        <taxon>Marasmiineae</taxon>
        <taxon>Mycenaceae</taxon>
        <taxon>Mycena</taxon>
    </lineage>
</organism>
<dbReference type="AlphaFoldDB" id="A0A8H6YH70"/>
<gene>
    <name evidence="2" type="ORF">MSAN_01230700</name>
</gene>
<dbReference type="PANTHER" id="PTHR46929:SF3">
    <property type="entry name" value="MYB_SANT-LIKE DOMAIN-CONTAINING PROTEIN"/>
    <property type="match status" value="1"/>
</dbReference>
<accession>A0A8H6YH70</accession>
<reference evidence="2" key="1">
    <citation type="submission" date="2020-05" db="EMBL/GenBank/DDBJ databases">
        <title>Mycena genomes resolve the evolution of fungal bioluminescence.</title>
        <authorList>
            <person name="Tsai I.J."/>
        </authorList>
    </citation>
    <scope>NUCLEOTIDE SEQUENCE</scope>
    <source>
        <strain evidence="2">160909Yilan</strain>
    </source>
</reference>
<feature type="region of interest" description="Disordered" evidence="1">
    <location>
        <begin position="156"/>
        <end position="206"/>
    </location>
</feature>
<evidence type="ECO:0000256" key="1">
    <source>
        <dbReference type="SAM" id="MobiDB-lite"/>
    </source>
</evidence>
<sequence length="424" mass="46505">MPPPKAPDEGDPPSSKKENASYTSADQLKMMNALEARRAECGDGGHFKMSTFNDVAALLNPPAQGAPKTGKSVKNKYGTLKSLWDEVIKINNNSGWPPFDKELGANITPERASVWNDWVAKNPKAKPFRNAGFEFYDQFNAIIPLVSAVSRGRHVYRPSESQSQNTAQDADEDESTRTSPSPPSPSTASQPGFFPGGESPPWDLSLLQMDPTLPLAPLPEADFALDQLNATFAQGNGPLDNPPTDEAISQPDSQPDNPADGGTVSHPLTPPQLAIGRKRGPSETPLPAARLTEKRAKPRDPPAHTSAKPASSKMGQMKEVFGKLDARMGDLLSAIQAPEPSTIRDTPNRLSTAVTLARRERVWLPNELHMRFLDLLESDRNVVVSYLTMENEPDIEYRRQWILRKLDVQKPAGYDLSQDVLFPM</sequence>
<feature type="compositionally biased region" description="Basic and acidic residues" evidence="1">
    <location>
        <begin position="291"/>
        <end position="302"/>
    </location>
</feature>
<name>A0A8H6YH70_9AGAR</name>
<keyword evidence="3" id="KW-1185">Reference proteome</keyword>
<dbReference type="EMBL" id="JACAZH010000009">
    <property type="protein sequence ID" value="KAF7358904.1"/>
    <property type="molecule type" value="Genomic_DNA"/>
</dbReference>
<dbReference type="OrthoDB" id="3186724at2759"/>
<feature type="compositionally biased region" description="Polar residues" evidence="1">
    <location>
        <begin position="159"/>
        <end position="168"/>
    </location>
</feature>
<evidence type="ECO:0000313" key="3">
    <source>
        <dbReference type="Proteomes" id="UP000623467"/>
    </source>
</evidence>
<evidence type="ECO:0000313" key="2">
    <source>
        <dbReference type="EMBL" id="KAF7358904.1"/>
    </source>
</evidence>
<proteinExistence type="predicted"/>
<dbReference type="Proteomes" id="UP000623467">
    <property type="component" value="Unassembled WGS sequence"/>
</dbReference>
<feature type="region of interest" description="Disordered" evidence="1">
    <location>
        <begin position="232"/>
        <end position="316"/>
    </location>
</feature>
<feature type="region of interest" description="Disordered" evidence="1">
    <location>
        <begin position="1"/>
        <end position="24"/>
    </location>
</feature>